<evidence type="ECO:0000313" key="2">
    <source>
        <dbReference type="Proteomes" id="UP000196485"/>
    </source>
</evidence>
<evidence type="ECO:0000313" key="1">
    <source>
        <dbReference type="EMBL" id="SMY16900.1"/>
    </source>
</evidence>
<accession>A0A1Y6KXL5</accession>
<dbReference type="Proteomes" id="UP000196485">
    <property type="component" value="Unassembled WGS sequence"/>
</dbReference>
<protein>
    <recommendedName>
        <fullName evidence="3">Nitrous oxide-stimulated promoter family protein</fullName>
    </recommendedName>
</protein>
<dbReference type="RefSeq" id="WP_234999132.1">
    <property type="nucleotide sequence ID" value="NZ_FYAH01000003.1"/>
</dbReference>
<dbReference type="Pfam" id="PF11756">
    <property type="entry name" value="YgbA_NO"/>
    <property type="match status" value="1"/>
</dbReference>
<dbReference type="EMBL" id="FYAH01000003">
    <property type="protein sequence ID" value="SMY16900.1"/>
    <property type="molecule type" value="Genomic_DNA"/>
</dbReference>
<gene>
    <name evidence="1" type="ORF">PAQU9191_02140</name>
</gene>
<sequence length="142" mass="16813">MRKFDLYHWHCVQGMDNGATMIVINNHSVRSQRELNTVKAMIRLYCKTLHRGAVMCSECESLIEYVEERVTGCRLGQEKPSCMHCIGHCYQSAKRLQMIHVLRWTYPRYFWRHPFRAIQFKLDNLRSVQMSSEKTNIIAKTS</sequence>
<organism evidence="1 2">
    <name type="scientific">Photobacterium aquimaris</name>
    <dbReference type="NCBI Taxonomy" id="512643"/>
    <lineage>
        <taxon>Bacteria</taxon>
        <taxon>Pseudomonadati</taxon>
        <taxon>Pseudomonadota</taxon>
        <taxon>Gammaproteobacteria</taxon>
        <taxon>Vibrionales</taxon>
        <taxon>Vibrionaceae</taxon>
        <taxon>Photobacterium</taxon>
    </lineage>
</organism>
<evidence type="ECO:0008006" key="3">
    <source>
        <dbReference type="Google" id="ProtNLM"/>
    </source>
</evidence>
<dbReference type="AlphaFoldDB" id="A0A1Y6KXL5"/>
<dbReference type="InterPro" id="IPR020483">
    <property type="entry name" value="Uncharacterised_YgbA"/>
</dbReference>
<keyword evidence="2" id="KW-1185">Reference proteome</keyword>
<reference evidence="2" key="1">
    <citation type="submission" date="2017-06" db="EMBL/GenBank/DDBJ databases">
        <authorList>
            <person name="Rodrigo-Torres L."/>
            <person name="Arahal R. D."/>
            <person name="Lucena T."/>
        </authorList>
    </citation>
    <scope>NUCLEOTIDE SEQUENCE [LARGE SCALE GENOMIC DNA]</scope>
    <source>
        <strain evidence="2">type strain: CECT 9192</strain>
    </source>
</reference>
<name>A0A1Y6KXL5_9GAMM</name>
<proteinExistence type="predicted"/>